<dbReference type="EMBL" id="LMTZ01000158">
    <property type="protein sequence ID" value="KST62350.1"/>
    <property type="molecule type" value="Genomic_DNA"/>
</dbReference>
<evidence type="ECO:0000313" key="7">
    <source>
        <dbReference type="EMBL" id="KST63120.1"/>
    </source>
</evidence>
<feature type="transmembrane region" description="Helical" evidence="5">
    <location>
        <begin position="111"/>
        <end position="135"/>
    </location>
</feature>
<evidence type="ECO:0000256" key="1">
    <source>
        <dbReference type="ARBA" id="ARBA00004141"/>
    </source>
</evidence>
<dbReference type="RefSeq" id="WP_027846422.1">
    <property type="nucleotide sequence ID" value="NZ_LMTZ01000143.1"/>
</dbReference>
<sequence>MKQTSQQQMRVWGMSCHLSAVGAWVLIIYLVIIGIPLFLPLNIIAPLIVWKYKRAQYPWIDFQGKESINFQMSLTLYTLIFIIISLCIVFITGGLALISNSIILLKLVLDSLLTGLFLLTLFALLLQLFVVNFAAMKAYKGEHYRYPFTIRFLR</sequence>
<comment type="subcellular location">
    <subcellularLocation>
        <location evidence="1">Membrane</location>
        <topology evidence="1">Multi-pass membrane protein</topology>
    </subcellularLocation>
</comment>
<protein>
    <recommendedName>
        <fullName evidence="9">Orotate phosphoribosyltransferase</fullName>
    </recommendedName>
</protein>
<dbReference type="Pfam" id="PF09685">
    <property type="entry name" value="MamF_MmsF"/>
    <property type="match status" value="1"/>
</dbReference>
<evidence type="ECO:0008006" key="9">
    <source>
        <dbReference type="Google" id="ProtNLM"/>
    </source>
</evidence>
<evidence type="ECO:0000256" key="4">
    <source>
        <dbReference type="ARBA" id="ARBA00023136"/>
    </source>
</evidence>
<keyword evidence="2 5" id="KW-0812">Transmembrane</keyword>
<dbReference type="AlphaFoldDB" id="A0A0V7ZCU6"/>
<reference evidence="6 8" key="1">
    <citation type="journal article" date="2015" name="Genome Announc.">
        <title>Draft Genome of the Euendolithic (true boring) Cyanobacterium Mastigocoleus testarum strain BC008.</title>
        <authorList>
            <person name="Guida B.S."/>
            <person name="Garcia-Pichel F."/>
        </authorList>
    </citation>
    <scope>NUCLEOTIDE SEQUENCE [LARGE SCALE GENOMIC DNA]</scope>
    <source>
        <strain evidence="6 8">BC008</strain>
    </source>
</reference>
<dbReference type="OrthoDB" id="9808930at2"/>
<keyword evidence="3 5" id="KW-1133">Transmembrane helix</keyword>
<organism evidence="6 8">
    <name type="scientific">Mastigocoleus testarum BC008</name>
    <dbReference type="NCBI Taxonomy" id="371196"/>
    <lineage>
        <taxon>Bacteria</taxon>
        <taxon>Bacillati</taxon>
        <taxon>Cyanobacteriota</taxon>
        <taxon>Cyanophyceae</taxon>
        <taxon>Nostocales</taxon>
        <taxon>Hapalosiphonaceae</taxon>
        <taxon>Mastigocoleus</taxon>
    </lineage>
</organism>
<evidence type="ECO:0000256" key="5">
    <source>
        <dbReference type="SAM" id="Phobius"/>
    </source>
</evidence>
<dbReference type="InterPro" id="IPR019109">
    <property type="entry name" value="MamF_MmsF"/>
</dbReference>
<evidence type="ECO:0000313" key="6">
    <source>
        <dbReference type="EMBL" id="KST62350.1"/>
    </source>
</evidence>
<dbReference type="EMBL" id="LMTZ01000143">
    <property type="protein sequence ID" value="KST63120.1"/>
    <property type="molecule type" value="Genomic_DNA"/>
</dbReference>
<dbReference type="Proteomes" id="UP000053372">
    <property type="component" value="Unassembled WGS sequence"/>
</dbReference>
<evidence type="ECO:0000256" key="2">
    <source>
        <dbReference type="ARBA" id="ARBA00022692"/>
    </source>
</evidence>
<name>A0A0V7ZCU6_9CYAN</name>
<keyword evidence="8" id="KW-1185">Reference proteome</keyword>
<keyword evidence="4 5" id="KW-0472">Membrane</keyword>
<feature type="transmembrane region" description="Helical" evidence="5">
    <location>
        <begin position="20"/>
        <end position="50"/>
    </location>
</feature>
<feature type="transmembrane region" description="Helical" evidence="5">
    <location>
        <begin position="74"/>
        <end position="99"/>
    </location>
</feature>
<evidence type="ECO:0000256" key="3">
    <source>
        <dbReference type="ARBA" id="ARBA00022989"/>
    </source>
</evidence>
<accession>A0A0V7ZCU6</accession>
<evidence type="ECO:0000313" key="8">
    <source>
        <dbReference type="Proteomes" id="UP000053372"/>
    </source>
</evidence>
<comment type="caution">
    <text evidence="6">The sequence shown here is derived from an EMBL/GenBank/DDBJ whole genome shotgun (WGS) entry which is preliminary data.</text>
</comment>
<proteinExistence type="predicted"/>
<gene>
    <name evidence="6" type="ORF">BC008_09265</name>
    <name evidence="7" type="ORF">BC008_12490</name>
</gene>